<dbReference type="InterPro" id="IPR038765">
    <property type="entry name" value="Papain-like_cys_pep_sf"/>
</dbReference>
<dbReference type="PANTHER" id="PTHR38339">
    <property type="entry name" value="TRANSGLUTAMINASE DOMAIN PROTEIN"/>
    <property type="match status" value="1"/>
</dbReference>
<evidence type="ECO:0000256" key="1">
    <source>
        <dbReference type="SAM" id="MobiDB-lite"/>
    </source>
</evidence>
<dbReference type="KEGG" id="schv:BRCON_1957"/>
<feature type="region of interest" description="Disordered" evidence="1">
    <location>
        <begin position="476"/>
        <end position="523"/>
    </location>
</feature>
<accession>A0A2Z4Y6B0</accession>
<organism evidence="3 4">
    <name type="scientific">Sumerlaea chitinivorans</name>
    <dbReference type="NCBI Taxonomy" id="2250252"/>
    <lineage>
        <taxon>Bacteria</taxon>
        <taxon>Candidatus Sumerlaeota</taxon>
        <taxon>Candidatus Sumerlaeia</taxon>
        <taxon>Candidatus Sumerlaeales</taxon>
        <taxon>Candidatus Sumerlaeaceae</taxon>
        <taxon>Candidatus Sumerlaea</taxon>
    </lineage>
</organism>
<feature type="domain" description="Transglutaminase-like" evidence="2">
    <location>
        <begin position="318"/>
        <end position="380"/>
    </location>
</feature>
<sequence length="523" mass="60541">MLAEAIELRQRGEFEKATSLLRHWLDETTATASAEERRAAEFEIERMRRIRLDYKRSAEEVFEGIRKRVPDFSREEFERLERDGHFDVQVIDGRKVFMNSSVSNIFLRVPELRARDRSRKPDLTYRKLYDHARRVKEAHRLTRDFLVLPQDFMVTYTLTVKANAAPAGALVRCWMPYVRMFPFQSDAYILGTDPTDYLVAPPEYPHRTIYLEKRAEKDVPTRFQVRFIYRCWARASEVDPAKVQPYRKDGPEYAYYAADRKPHLDLSNELLRKLNSEIVGGETNPYLIARRIYDWIAQNTIYQYAREYSTLDNISHYVASRRAGDCGQHGMLFIALCRMNGIPARWQSGWESFDARGNNMHDWCEFYVEPYGWLPADPDMAVNLVHYAQDVLSETEIRELCDFMFGSMDHFRLATNCDFGMPLYPPKEDFRSETVDFQRGEVEADGKNLYFDQWNWNMEIEPIPPERAAELARQYVPPLTPSGPTPQEGESATSGPAVAPAATDQTTSGAQTSSDPAMSAPMS</sequence>
<evidence type="ECO:0000313" key="3">
    <source>
        <dbReference type="EMBL" id="AXA36734.1"/>
    </source>
</evidence>
<proteinExistence type="predicted"/>
<feature type="compositionally biased region" description="Polar residues" evidence="1">
    <location>
        <begin position="503"/>
        <end position="523"/>
    </location>
</feature>
<reference evidence="3 4" key="1">
    <citation type="submission" date="2018-05" db="EMBL/GenBank/DDBJ databases">
        <title>A metagenomic window into the 2 km-deep terrestrial subsurface aquifer revealed taxonomically and functionally diverse microbial community comprising novel uncultured bacterial lineages.</title>
        <authorList>
            <person name="Kadnikov V.V."/>
            <person name="Mardanov A.V."/>
            <person name="Beletsky A.V."/>
            <person name="Banks D."/>
            <person name="Pimenov N.V."/>
            <person name="Frank Y.A."/>
            <person name="Karnachuk O.V."/>
            <person name="Ravin N.V."/>
        </authorList>
    </citation>
    <scope>NUCLEOTIDE SEQUENCE [LARGE SCALE GENOMIC DNA]</scope>
    <source>
        <strain evidence="3">BY</strain>
    </source>
</reference>
<dbReference type="EMBL" id="CP030759">
    <property type="protein sequence ID" value="AXA36734.1"/>
    <property type="molecule type" value="Genomic_DNA"/>
</dbReference>
<evidence type="ECO:0000259" key="2">
    <source>
        <dbReference type="SMART" id="SM00460"/>
    </source>
</evidence>
<protein>
    <submittedName>
        <fullName evidence="3">Transglutaminase-like enzyme</fullName>
    </submittedName>
</protein>
<dbReference type="PANTHER" id="PTHR38339:SF1">
    <property type="entry name" value="TRANSGLUTAMINASE-LIKE DOMAIN-CONTAINING PROTEIN"/>
    <property type="match status" value="1"/>
</dbReference>
<name>A0A2Z4Y6B0_SUMC1</name>
<dbReference type="SMART" id="SM00460">
    <property type="entry name" value="TGc"/>
    <property type="match status" value="1"/>
</dbReference>
<dbReference type="Gene3D" id="3.10.620.30">
    <property type="match status" value="1"/>
</dbReference>
<dbReference type="Proteomes" id="UP000262583">
    <property type="component" value="Chromosome"/>
</dbReference>
<dbReference type="InterPro" id="IPR002931">
    <property type="entry name" value="Transglutaminase-like"/>
</dbReference>
<dbReference type="Pfam" id="PF01841">
    <property type="entry name" value="Transglut_core"/>
    <property type="match status" value="1"/>
</dbReference>
<dbReference type="AlphaFoldDB" id="A0A2Z4Y6B0"/>
<evidence type="ECO:0000313" key="4">
    <source>
        <dbReference type="Proteomes" id="UP000262583"/>
    </source>
</evidence>
<dbReference type="SUPFAM" id="SSF54001">
    <property type="entry name" value="Cysteine proteinases"/>
    <property type="match status" value="1"/>
</dbReference>
<gene>
    <name evidence="3" type="ORF">BRCON_1957</name>
</gene>